<keyword evidence="3" id="KW-1185">Reference proteome</keyword>
<dbReference type="Proteomes" id="UP000486760">
    <property type="component" value="Unassembled WGS sequence"/>
</dbReference>
<keyword evidence="1" id="KW-0812">Transmembrane</keyword>
<accession>A0A7V7KI61</accession>
<sequence length="63" mass="6621">MLDDKIERGGDMGVKRFAWVLGVLGGVLALFGWQVQSPGAFVGIVLVVLAGVLLMTSGRHPKG</sequence>
<keyword evidence="1" id="KW-0472">Membrane</keyword>
<dbReference type="RefSeq" id="WP_149328024.1">
    <property type="nucleotide sequence ID" value="NZ_VTPY01000003.1"/>
</dbReference>
<evidence type="ECO:0000313" key="2">
    <source>
        <dbReference type="EMBL" id="KAA0013071.1"/>
    </source>
</evidence>
<name>A0A7V7KI61_9GAMM</name>
<dbReference type="AlphaFoldDB" id="A0A7V7KI61"/>
<dbReference type="EMBL" id="VTPY01000003">
    <property type="protein sequence ID" value="KAA0013071.1"/>
    <property type="molecule type" value="Genomic_DNA"/>
</dbReference>
<feature type="transmembrane region" description="Helical" evidence="1">
    <location>
        <begin position="16"/>
        <end position="33"/>
    </location>
</feature>
<proteinExistence type="predicted"/>
<comment type="caution">
    <text evidence="2">The sequence shown here is derived from an EMBL/GenBank/DDBJ whole genome shotgun (WGS) entry which is preliminary data.</text>
</comment>
<feature type="transmembrane region" description="Helical" evidence="1">
    <location>
        <begin position="39"/>
        <end position="57"/>
    </location>
</feature>
<evidence type="ECO:0000256" key="1">
    <source>
        <dbReference type="SAM" id="Phobius"/>
    </source>
</evidence>
<keyword evidence="1" id="KW-1133">Transmembrane helix</keyword>
<gene>
    <name evidence="2" type="ORF">F0A17_09200</name>
</gene>
<protein>
    <submittedName>
        <fullName evidence="2">Uncharacterized protein</fullName>
    </submittedName>
</protein>
<organism evidence="2 3">
    <name type="scientific">Billgrantia pellis</name>
    <dbReference type="NCBI Taxonomy" id="2606936"/>
    <lineage>
        <taxon>Bacteria</taxon>
        <taxon>Pseudomonadati</taxon>
        <taxon>Pseudomonadota</taxon>
        <taxon>Gammaproteobacteria</taxon>
        <taxon>Oceanospirillales</taxon>
        <taxon>Halomonadaceae</taxon>
        <taxon>Billgrantia</taxon>
    </lineage>
</organism>
<evidence type="ECO:0000313" key="3">
    <source>
        <dbReference type="Proteomes" id="UP000486760"/>
    </source>
</evidence>
<reference evidence="2 3" key="1">
    <citation type="submission" date="2019-08" db="EMBL/GenBank/DDBJ databases">
        <title>Bioinformatics analysis of the strain L3 and L5.</title>
        <authorList>
            <person name="Li X."/>
        </authorList>
    </citation>
    <scope>NUCLEOTIDE SEQUENCE [LARGE SCALE GENOMIC DNA]</scope>
    <source>
        <strain evidence="2 3">L5</strain>
    </source>
</reference>